<reference evidence="2 3" key="1">
    <citation type="submission" date="2017-03" db="EMBL/GenBank/DDBJ databases">
        <title>Draft genome sequence of Streptomyces scabrisporus NF3, endophyte isolated from Amphipterygium adstringens.</title>
        <authorList>
            <person name="Vazquez M."/>
            <person name="Ceapa C.D."/>
            <person name="Rodriguez Luna D."/>
            <person name="Sanchez Esquivel S."/>
        </authorList>
    </citation>
    <scope>NUCLEOTIDE SEQUENCE [LARGE SCALE GENOMIC DNA]</scope>
    <source>
        <strain evidence="2 3">NF3</strain>
    </source>
</reference>
<dbReference type="Proteomes" id="UP000190037">
    <property type="component" value="Unassembled WGS sequence"/>
</dbReference>
<comment type="caution">
    <text evidence="2">The sequence shown here is derived from an EMBL/GenBank/DDBJ whole genome shotgun (WGS) entry which is preliminary data.</text>
</comment>
<organism evidence="2 3">
    <name type="scientific">Embleya scabrispora</name>
    <dbReference type="NCBI Taxonomy" id="159449"/>
    <lineage>
        <taxon>Bacteria</taxon>
        <taxon>Bacillati</taxon>
        <taxon>Actinomycetota</taxon>
        <taxon>Actinomycetes</taxon>
        <taxon>Kitasatosporales</taxon>
        <taxon>Streptomycetaceae</taxon>
        <taxon>Embleya</taxon>
    </lineage>
</organism>
<evidence type="ECO:0000256" key="1">
    <source>
        <dbReference type="SAM" id="MobiDB-lite"/>
    </source>
</evidence>
<evidence type="ECO:0000313" key="2">
    <source>
        <dbReference type="EMBL" id="OPC76487.1"/>
    </source>
</evidence>
<accession>A0A1T3NI23</accession>
<feature type="region of interest" description="Disordered" evidence="1">
    <location>
        <begin position="1"/>
        <end position="30"/>
    </location>
</feature>
<evidence type="ECO:0000313" key="3">
    <source>
        <dbReference type="Proteomes" id="UP000190037"/>
    </source>
</evidence>
<name>A0A1T3NI23_9ACTN</name>
<dbReference type="STRING" id="159449.B4N89_46495"/>
<keyword evidence="3" id="KW-1185">Reference proteome</keyword>
<protein>
    <submittedName>
        <fullName evidence="2">Uncharacterized protein</fullName>
    </submittedName>
</protein>
<gene>
    <name evidence="2" type="ORF">B4N89_46495</name>
</gene>
<sequence>MSWRRIRGPDMIPASPAPSPATAIARTRGGQVAAQRLEDMRDAVGAASDCGMRFHQAWYGTPSWDES</sequence>
<dbReference type="EMBL" id="MWQN01000006">
    <property type="protein sequence ID" value="OPC76487.1"/>
    <property type="molecule type" value="Genomic_DNA"/>
</dbReference>
<dbReference type="AlphaFoldDB" id="A0A1T3NI23"/>
<proteinExistence type="predicted"/>